<keyword evidence="1" id="KW-0812">Transmembrane</keyword>
<evidence type="ECO:0000313" key="3">
    <source>
        <dbReference type="Proteomes" id="UP000319210"/>
    </source>
</evidence>
<dbReference type="RefSeq" id="WP_030894696.1">
    <property type="nucleotide sequence ID" value="NZ_BJMM01000054.1"/>
</dbReference>
<organism evidence="2 3">
    <name type="scientific">Streptomyces cacaoi</name>
    <dbReference type="NCBI Taxonomy" id="1898"/>
    <lineage>
        <taxon>Bacteria</taxon>
        <taxon>Bacillati</taxon>
        <taxon>Actinomycetota</taxon>
        <taxon>Actinomycetes</taxon>
        <taxon>Kitasatosporales</taxon>
        <taxon>Streptomycetaceae</taxon>
        <taxon>Streptomyces</taxon>
    </lineage>
</organism>
<proteinExistence type="predicted"/>
<dbReference type="AlphaFoldDB" id="A0A4Y3R731"/>
<name>A0A4Y3R731_STRCI</name>
<reference evidence="2 3" key="1">
    <citation type="submission" date="2019-06" db="EMBL/GenBank/DDBJ databases">
        <title>Whole genome shotgun sequence of Streptomyces cacaoi subsp. cacaoi NBRC 12748.</title>
        <authorList>
            <person name="Hosoyama A."/>
            <person name="Uohara A."/>
            <person name="Ohji S."/>
            <person name="Ichikawa N."/>
        </authorList>
    </citation>
    <scope>NUCLEOTIDE SEQUENCE [LARGE SCALE GENOMIC DNA]</scope>
    <source>
        <strain evidence="2 3">NBRC 12748</strain>
    </source>
</reference>
<gene>
    <name evidence="2" type="ORF">SCA03_60860</name>
</gene>
<evidence type="ECO:0008006" key="4">
    <source>
        <dbReference type="Google" id="ProtNLM"/>
    </source>
</evidence>
<dbReference type="Proteomes" id="UP000319210">
    <property type="component" value="Unassembled WGS sequence"/>
</dbReference>
<evidence type="ECO:0000313" key="2">
    <source>
        <dbReference type="EMBL" id="GEB53535.1"/>
    </source>
</evidence>
<dbReference type="EMBL" id="BJMM01000054">
    <property type="protein sequence ID" value="GEB53535.1"/>
    <property type="molecule type" value="Genomic_DNA"/>
</dbReference>
<keyword evidence="1" id="KW-0472">Membrane</keyword>
<accession>A0A4Y3R731</accession>
<keyword evidence="1" id="KW-1133">Transmembrane helix</keyword>
<feature type="transmembrane region" description="Helical" evidence="1">
    <location>
        <begin position="12"/>
        <end position="31"/>
    </location>
</feature>
<sequence length="186" mass="19092">MTALPHTRTRPVHWLATAAALGAVLGGAALLKPADATAGPAHGSAATAHAPDAGAARYPLDCGPAGRPDVLDHAAADFDGDGVPETVAVVRCHAEGGTPPSAAFVLTRPEHDGDRPRIAATLVRQQEGLTVQGLKAHGRTVSATLVGYSSPDVPRCCPDKQRNVKWEWKNGKFALTPAPVAGGVRV</sequence>
<comment type="caution">
    <text evidence="2">The sequence shown here is derived from an EMBL/GenBank/DDBJ whole genome shotgun (WGS) entry which is preliminary data.</text>
</comment>
<keyword evidence="3" id="KW-1185">Reference proteome</keyword>
<protein>
    <recommendedName>
        <fullName evidence="4">Secreted protein</fullName>
    </recommendedName>
</protein>
<dbReference type="OrthoDB" id="4350218at2"/>
<evidence type="ECO:0000256" key="1">
    <source>
        <dbReference type="SAM" id="Phobius"/>
    </source>
</evidence>